<dbReference type="EMBL" id="JAUEPT010000057">
    <property type="protein sequence ID" value="KAK0436164.1"/>
    <property type="molecule type" value="Genomic_DNA"/>
</dbReference>
<dbReference type="InterPro" id="IPR032675">
    <property type="entry name" value="LRR_dom_sf"/>
</dbReference>
<accession>A0AA39J7C7</accession>
<name>A0AA39J7C7_9AGAR</name>
<gene>
    <name evidence="1" type="ORF">EV421DRAFT_1139228</name>
</gene>
<dbReference type="AlphaFoldDB" id="A0AA39J7C7"/>
<sequence>MSFSEIIPLVDHEYVIPAHISIYLESNDVPHDRDVAEITKNLWDIDQCLKKADEDAQESSGDIEALQKRRATLLETQSTLRSILSPLRRFPAEILFEIFQHTIERRGYSVLDTSDGPWSLSHVSRHWRATALTCSGALWSKLYIGIYKYSFRRSNPLPLLRTCLARSRRHNISVFFDYLVPTVEEKVKEMDHLLIDNCERWHCLEISNHCLEIHDLLGKVRGRVPNLKSLVIRREPARASPLTAFEFAPQLRTVTIHDGVGAVLGPGNPALISYEDYRRSPPRDRLDSCFTILRSCHDLQTFTGLRAYPAHMPSDAEKHPIILPQLRHFQGSHRDLIQSVTTPNLESFHLDMFFPMRSFPDNMLLNVRDLFIRSRCLGLSRLTLSNAVTSHIMDILPLLPALTVLQFQISGWRDKDVEEDIFRRMFQQMTDVDEVGMLKVVPNLREFSFKVAERRHSCVLCLDGIFLDMVASRAKTLEKVKARGIVPSNIWSSKQVSVFEGLLKDGMDISLNSLRPWDFSGGLDYHMIAGHCVKSTWPRHRSKLEKDGFTFDFAN</sequence>
<proteinExistence type="predicted"/>
<evidence type="ECO:0000313" key="1">
    <source>
        <dbReference type="EMBL" id="KAK0436164.1"/>
    </source>
</evidence>
<reference evidence="1" key="1">
    <citation type="submission" date="2023-06" db="EMBL/GenBank/DDBJ databases">
        <authorList>
            <consortium name="Lawrence Berkeley National Laboratory"/>
            <person name="Ahrendt S."/>
            <person name="Sahu N."/>
            <person name="Indic B."/>
            <person name="Wong-Bajracharya J."/>
            <person name="Merenyi Z."/>
            <person name="Ke H.-M."/>
            <person name="Monk M."/>
            <person name="Kocsube S."/>
            <person name="Drula E."/>
            <person name="Lipzen A."/>
            <person name="Balint B."/>
            <person name="Henrissat B."/>
            <person name="Andreopoulos B."/>
            <person name="Martin F.M."/>
            <person name="Harder C.B."/>
            <person name="Rigling D."/>
            <person name="Ford K.L."/>
            <person name="Foster G.D."/>
            <person name="Pangilinan J."/>
            <person name="Papanicolaou A."/>
            <person name="Barry K."/>
            <person name="LaButti K."/>
            <person name="Viragh M."/>
            <person name="Koriabine M."/>
            <person name="Yan M."/>
            <person name="Riley R."/>
            <person name="Champramary S."/>
            <person name="Plett K.L."/>
            <person name="Tsai I.J."/>
            <person name="Slot J."/>
            <person name="Sipos G."/>
            <person name="Plett J."/>
            <person name="Nagy L.G."/>
            <person name="Grigoriev I.V."/>
        </authorList>
    </citation>
    <scope>NUCLEOTIDE SEQUENCE</scope>
    <source>
        <strain evidence="1">FPL87.14</strain>
    </source>
</reference>
<dbReference type="Proteomes" id="UP001175226">
    <property type="component" value="Unassembled WGS sequence"/>
</dbReference>
<organism evidence="1 2">
    <name type="scientific">Armillaria borealis</name>
    <dbReference type="NCBI Taxonomy" id="47425"/>
    <lineage>
        <taxon>Eukaryota</taxon>
        <taxon>Fungi</taxon>
        <taxon>Dikarya</taxon>
        <taxon>Basidiomycota</taxon>
        <taxon>Agaricomycotina</taxon>
        <taxon>Agaricomycetes</taxon>
        <taxon>Agaricomycetidae</taxon>
        <taxon>Agaricales</taxon>
        <taxon>Marasmiineae</taxon>
        <taxon>Physalacriaceae</taxon>
        <taxon>Armillaria</taxon>
    </lineage>
</organism>
<dbReference type="Gene3D" id="3.80.10.10">
    <property type="entry name" value="Ribonuclease Inhibitor"/>
    <property type="match status" value="1"/>
</dbReference>
<protein>
    <recommendedName>
        <fullName evidence="3">F-box domain-containing protein</fullName>
    </recommendedName>
</protein>
<evidence type="ECO:0000313" key="2">
    <source>
        <dbReference type="Proteomes" id="UP001175226"/>
    </source>
</evidence>
<comment type="caution">
    <text evidence="1">The sequence shown here is derived from an EMBL/GenBank/DDBJ whole genome shotgun (WGS) entry which is preliminary data.</text>
</comment>
<keyword evidence="2" id="KW-1185">Reference proteome</keyword>
<evidence type="ECO:0008006" key="3">
    <source>
        <dbReference type="Google" id="ProtNLM"/>
    </source>
</evidence>